<name>A0A0V1Q323_9ASCO</name>
<dbReference type="Proteomes" id="UP000054251">
    <property type="component" value="Unassembled WGS sequence"/>
</dbReference>
<dbReference type="GeneID" id="26838356"/>
<feature type="compositionally biased region" description="Low complexity" evidence="1">
    <location>
        <begin position="213"/>
        <end position="229"/>
    </location>
</feature>
<dbReference type="AlphaFoldDB" id="A0A0V1Q323"/>
<protein>
    <submittedName>
        <fullName evidence="2">Uncharacterized protein</fullName>
    </submittedName>
</protein>
<feature type="compositionally biased region" description="Acidic residues" evidence="1">
    <location>
        <begin position="197"/>
        <end position="212"/>
    </location>
</feature>
<feature type="region of interest" description="Disordered" evidence="1">
    <location>
        <begin position="187"/>
        <end position="229"/>
    </location>
</feature>
<dbReference type="OrthoDB" id="4026822at2759"/>
<gene>
    <name evidence="2" type="ORF">AC631_01347</name>
</gene>
<feature type="region of interest" description="Disordered" evidence="1">
    <location>
        <begin position="326"/>
        <end position="438"/>
    </location>
</feature>
<keyword evidence="3" id="KW-1185">Reference proteome</keyword>
<organism evidence="2 3">
    <name type="scientific">Debaryomyces fabryi</name>
    <dbReference type="NCBI Taxonomy" id="58627"/>
    <lineage>
        <taxon>Eukaryota</taxon>
        <taxon>Fungi</taxon>
        <taxon>Dikarya</taxon>
        <taxon>Ascomycota</taxon>
        <taxon>Saccharomycotina</taxon>
        <taxon>Pichiomycetes</taxon>
        <taxon>Debaryomycetaceae</taxon>
        <taxon>Debaryomyces</taxon>
    </lineage>
</organism>
<evidence type="ECO:0000313" key="2">
    <source>
        <dbReference type="EMBL" id="KSA02867.1"/>
    </source>
</evidence>
<dbReference type="EMBL" id="LMYN01000018">
    <property type="protein sequence ID" value="KSA02867.1"/>
    <property type="molecule type" value="Genomic_DNA"/>
</dbReference>
<evidence type="ECO:0000313" key="3">
    <source>
        <dbReference type="Proteomes" id="UP000054251"/>
    </source>
</evidence>
<sequence length="438" mass="48801">MGKFDDEMWDLNPNSIGLPSLHRPRSSKNNTMNGLMMNLFNAESTGVKKRPKTIHVYGMDNKKVENDFLDLLSRSKADSKPARGPLQEKDLNTSRPESAKTIDLLDMGVLLSSRSQKTVPIEDGINLLQSDHNYPNEMAGLVPHTSNGYEMEELQSQISTVTLENEDLFTKRSVTLPHMRSVSDKGCTRLTKSAGTDEIDDESVADSEDEPELLSTSLSSQSRKGSRSSTVNIFEQNRTFDTSVLADQEKIVYDDTLIEENNLDSQLTNVNIQAEDFVKDDSEVFSVEHESIEQPDDCDMEYSEESTRDIQPQLIFQISTSSYQDLHNSNNISSHHSQQNKGSDKIIGNVPHDISTNVNPGGVDESTSAKAKHTPEMADATPNSSGPVLPPPYPSSRERKRKNSLADICSKTNRARLPPRVGLSKKMKVDSLHDYLKK</sequence>
<dbReference type="RefSeq" id="XP_015468969.1">
    <property type="nucleotide sequence ID" value="XM_015610177.1"/>
</dbReference>
<feature type="compositionally biased region" description="Polar residues" evidence="1">
    <location>
        <begin position="354"/>
        <end position="369"/>
    </location>
</feature>
<proteinExistence type="predicted"/>
<comment type="caution">
    <text evidence="2">The sequence shown here is derived from an EMBL/GenBank/DDBJ whole genome shotgun (WGS) entry which is preliminary data.</text>
</comment>
<reference evidence="2 3" key="1">
    <citation type="submission" date="2015-11" db="EMBL/GenBank/DDBJ databases">
        <title>The genome of Debaryomyces fabryi.</title>
        <authorList>
            <person name="Tafer H."/>
            <person name="Lopandic K."/>
        </authorList>
    </citation>
    <scope>NUCLEOTIDE SEQUENCE [LARGE SCALE GENOMIC DNA]</scope>
    <source>
        <strain evidence="2 3">CBS 789</strain>
    </source>
</reference>
<feature type="region of interest" description="Disordered" evidence="1">
    <location>
        <begin position="75"/>
        <end position="95"/>
    </location>
</feature>
<feature type="compositionally biased region" description="Low complexity" evidence="1">
    <location>
        <begin position="327"/>
        <end position="340"/>
    </location>
</feature>
<accession>A0A0V1Q323</accession>
<feature type="compositionally biased region" description="Basic and acidic residues" evidence="1">
    <location>
        <begin position="427"/>
        <end position="438"/>
    </location>
</feature>
<evidence type="ECO:0000256" key="1">
    <source>
        <dbReference type="SAM" id="MobiDB-lite"/>
    </source>
</evidence>